<dbReference type="Proteomes" id="UP001066276">
    <property type="component" value="Chromosome 7"/>
</dbReference>
<comment type="caution">
    <text evidence="1">The sequence shown here is derived from an EMBL/GenBank/DDBJ whole genome shotgun (WGS) entry which is preliminary data.</text>
</comment>
<accession>A0AAV7PK24</accession>
<dbReference type="AlphaFoldDB" id="A0AAV7PK24"/>
<name>A0AAV7PK24_PLEWA</name>
<organism evidence="1 2">
    <name type="scientific">Pleurodeles waltl</name>
    <name type="common">Iberian ribbed newt</name>
    <dbReference type="NCBI Taxonomy" id="8319"/>
    <lineage>
        <taxon>Eukaryota</taxon>
        <taxon>Metazoa</taxon>
        <taxon>Chordata</taxon>
        <taxon>Craniata</taxon>
        <taxon>Vertebrata</taxon>
        <taxon>Euteleostomi</taxon>
        <taxon>Amphibia</taxon>
        <taxon>Batrachia</taxon>
        <taxon>Caudata</taxon>
        <taxon>Salamandroidea</taxon>
        <taxon>Salamandridae</taxon>
        <taxon>Pleurodelinae</taxon>
        <taxon>Pleurodeles</taxon>
    </lineage>
</organism>
<proteinExistence type="predicted"/>
<reference evidence="1" key="1">
    <citation type="journal article" date="2022" name="bioRxiv">
        <title>Sequencing and chromosome-scale assembly of the giantPleurodeles waltlgenome.</title>
        <authorList>
            <person name="Brown T."/>
            <person name="Elewa A."/>
            <person name="Iarovenko S."/>
            <person name="Subramanian E."/>
            <person name="Araus A.J."/>
            <person name="Petzold A."/>
            <person name="Susuki M."/>
            <person name="Suzuki K.-i.T."/>
            <person name="Hayashi T."/>
            <person name="Toyoda A."/>
            <person name="Oliveira C."/>
            <person name="Osipova E."/>
            <person name="Leigh N.D."/>
            <person name="Simon A."/>
            <person name="Yun M.H."/>
        </authorList>
    </citation>
    <scope>NUCLEOTIDE SEQUENCE</scope>
    <source>
        <strain evidence="1">20211129_DDA</strain>
        <tissue evidence="1">Liver</tissue>
    </source>
</reference>
<evidence type="ECO:0000313" key="1">
    <source>
        <dbReference type="EMBL" id="KAJ1127450.1"/>
    </source>
</evidence>
<keyword evidence="2" id="KW-1185">Reference proteome</keyword>
<protein>
    <submittedName>
        <fullName evidence="1">Uncharacterized protein</fullName>
    </submittedName>
</protein>
<dbReference type="EMBL" id="JANPWB010000011">
    <property type="protein sequence ID" value="KAJ1127450.1"/>
    <property type="molecule type" value="Genomic_DNA"/>
</dbReference>
<gene>
    <name evidence="1" type="ORF">NDU88_005852</name>
</gene>
<sequence length="189" mass="20132">MTGAQSLTHGPGETDTGAPALLGVEKPRLMLPARSLSCSAAGRLPSPPPPGPSRLFEGQLATFSPLSLTATHAPPDPAATFINDDSASQTSCLTSRVEFTQTRHQLRLVTPMNMWVPGCGAYRDHGNWGRWALWDLDLVKFIRLLIGAFKVLRLPTSLAVSMVSQPSGELPLSALCAHPRAVSPSFPAL</sequence>
<evidence type="ECO:0000313" key="2">
    <source>
        <dbReference type="Proteomes" id="UP001066276"/>
    </source>
</evidence>